<reference evidence="4" key="1">
    <citation type="submission" date="2010-07" db="EMBL/GenBank/DDBJ databases">
        <title>The genome sequence of Gaeumannomyces graminis var. tritici strain R3-111a-1.</title>
        <authorList>
            <consortium name="The Broad Institute Genome Sequencing Platform"/>
            <person name="Ma L.-J."/>
            <person name="Dead R."/>
            <person name="Young S."/>
            <person name="Zeng Q."/>
            <person name="Koehrsen M."/>
            <person name="Alvarado L."/>
            <person name="Berlin A."/>
            <person name="Chapman S.B."/>
            <person name="Chen Z."/>
            <person name="Freedman E."/>
            <person name="Gellesch M."/>
            <person name="Goldberg J."/>
            <person name="Griggs A."/>
            <person name="Gujja S."/>
            <person name="Heilman E.R."/>
            <person name="Heiman D."/>
            <person name="Hepburn T."/>
            <person name="Howarth C."/>
            <person name="Jen D."/>
            <person name="Larson L."/>
            <person name="Mehta T."/>
            <person name="Neiman D."/>
            <person name="Pearson M."/>
            <person name="Roberts A."/>
            <person name="Saif S."/>
            <person name="Shea T."/>
            <person name="Shenoy N."/>
            <person name="Sisk P."/>
            <person name="Stolte C."/>
            <person name="Sykes S."/>
            <person name="Walk T."/>
            <person name="White J."/>
            <person name="Yandava C."/>
            <person name="Haas B."/>
            <person name="Nusbaum C."/>
            <person name="Birren B."/>
        </authorList>
    </citation>
    <scope>NUCLEOTIDE SEQUENCE [LARGE SCALE GENOMIC DNA]</scope>
    <source>
        <strain evidence="4">R3-111a-1</strain>
    </source>
</reference>
<gene>
    <name evidence="3" type="primary">20352598</name>
    <name evidence="2" type="ORF">GGTG_12140</name>
</gene>
<evidence type="ECO:0000313" key="2">
    <source>
        <dbReference type="EMBL" id="EJT69963.1"/>
    </source>
</evidence>
<dbReference type="RefSeq" id="XP_009228297.1">
    <property type="nucleotide sequence ID" value="XM_009230033.1"/>
</dbReference>
<feature type="region of interest" description="Disordered" evidence="1">
    <location>
        <begin position="1"/>
        <end position="20"/>
    </location>
</feature>
<sequence>MLGKLSRRSRREHWRGGRKRTKLVTAIKERDRNRRYRNLKASTKAKSASRREDMEIVRARGSKRGRHMHQEREPRGQTGTLNKLKIIKMLRIANKLYGDCNI</sequence>
<evidence type="ECO:0000313" key="3">
    <source>
        <dbReference type="EnsemblFungi" id="EJT69963"/>
    </source>
</evidence>
<dbReference type="Proteomes" id="UP000006039">
    <property type="component" value="Unassembled WGS sequence"/>
</dbReference>
<name>J3PF61_GAET3</name>
<dbReference type="EnsemblFungi" id="EJT69963">
    <property type="protein sequence ID" value="EJT69963"/>
    <property type="gene ID" value="GGTG_12140"/>
</dbReference>
<reference evidence="2" key="2">
    <citation type="submission" date="2010-07" db="EMBL/GenBank/DDBJ databases">
        <authorList>
            <consortium name="The Broad Institute Genome Sequencing Platform"/>
            <consortium name="Broad Institute Genome Sequencing Center for Infectious Disease"/>
            <person name="Ma L.-J."/>
            <person name="Dead R."/>
            <person name="Young S."/>
            <person name="Zeng Q."/>
            <person name="Koehrsen M."/>
            <person name="Alvarado L."/>
            <person name="Berlin A."/>
            <person name="Chapman S.B."/>
            <person name="Chen Z."/>
            <person name="Freedman E."/>
            <person name="Gellesch M."/>
            <person name="Goldberg J."/>
            <person name="Griggs A."/>
            <person name="Gujja S."/>
            <person name="Heilman E.R."/>
            <person name="Heiman D."/>
            <person name="Hepburn T."/>
            <person name="Howarth C."/>
            <person name="Jen D."/>
            <person name="Larson L."/>
            <person name="Mehta T."/>
            <person name="Neiman D."/>
            <person name="Pearson M."/>
            <person name="Roberts A."/>
            <person name="Saif S."/>
            <person name="Shea T."/>
            <person name="Shenoy N."/>
            <person name="Sisk P."/>
            <person name="Stolte C."/>
            <person name="Sykes S."/>
            <person name="Walk T."/>
            <person name="White J."/>
            <person name="Yandava C."/>
            <person name="Haas B."/>
            <person name="Nusbaum C."/>
            <person name="Birren B."/>
        </authorList>
    </citation>
    <scope>NUCLEOTIDE SEQUENCE</scope>
    <source>
        <strain evidence="2">R3-111a-1</strain>
    </source>
</reference>
<organism evidence="2">
    <name type="scientific">Gaeumannomyces tritici (strain R3-111a-1)</name>
    <name type="common">Wheat and barley take-all root rot fungus</name>
    <name type="synonym">Gaeumannomyces graminis var. tritici</name>
    <dbReference type="NCBI Taxonomy" id="644352"/>
    <lineage>
        <taxon>Eukaryota</taxon>
        <taxon>Fungi</taxon>
        <taxon>Dikarya</taxon>
        <taxon>Ascomycota</taxon>
        <taxon>Pezizomycotina</taxon>
        <taxon>Sordariomycetes</taxon>
        <taxon>Sordariomycetidae</taxon>
        <taxon>Magnaporthales</taxon>
        <taxon>Magnaporthaceae</taxon>
        <taxon>Gaeumannomyces</taxon>
    </lineage>
</organism>
<evidence type="ECO:0000313" key="4">
    <source>
        <dbReference type="Proteomes" id="UP000006039"/>
    </source>
</evidence>
<dbReference type="GeneID" id="20352598"/>
<dbReference type="EMBL" id="GL385402">
    <property type="protein sequence ID" value="EJT69963.1"/>
    <property type="molecule type" value="Genomic_DNA"/>
</dbReference>
<evidence type="ECO:0000256" key="1">
    <source>
        <dbReference type="SAM" id="MobiDB-lite"/>
    </source>
</evidence>
<dbReference type="AlphaFoldDB" id="J3PF61"/>
<keyword evidence="4" id="KW-1185">Reference proteome</keyword>
<reference evidence="3" key="5">
    <citation type="submission" date="2018-04" db="UniProtKB">
        <authorList>
            <consortium name="EnsemblFungi"/>
        </authorList>
    </citation>
    <scope>IDENTIFICATION</scope>
    <source>
        <strain evidence="3">R3-111a-1</strain>
    </source>
</reference>
<protein>
    <submittedName>
        <fullName evidence="2 3">Uncharacterized protein</fullName>
    </submittedName>
</protein>
<dbReference type="VEuPathDB" id="FungiDB:GGTG_12140"/>
<proteinExistence type="predicted"/>
<feature type="region of interest" description="Disordered" evidence="1">
    <location>
        <begin position="58"/>
        <end position="80"/>
    </location>
</feature>
<dbReference type="HOGENOM" id="CLU_2277694_0_0_1"/>
<reference evidence="2" key="3">
    <citation type="submission" date="2010-09" db="EMBL/GenBank/DDBJ databases">
        <title>Annotation of Gaeumannomyces graminis var. tritici R3-111a-1.</title>
        <authorList>
            <consortium name="The Broad Institute Genome Sequencing Platform"/>
            <person name="Ma L.-J."/>
            <person name="Dead R."/>
            <person name="Young S.K."/>
            <person name="Zeng Q."/>
            <person name="Gargeya S."/>
            <person name="Fitzgerald M."/>
            <person name="Haas B."/>
            <person name="Abouelleil A."/>
            <person name="Alvarado L."/>
            <person name="Arachchi H.M."/>
            <person name="Berlin A."/>
            <person name="Brown A."/>
            <person name="Chapman S.B."/>
            <person name="Chen Z."/>
            <person name="Dunbar C."/>
            <person name="Freedman E."/>
            <person name="Gearin G."/>
            <person name="Gellesch M."/>
            <person name="Goldberg J."/>
            <person name="Griggs A."/>
            <person name="Gujja S."/>
            <person name="Heiman D."/>
            <person name="Howarth C."/>
            <person name="Larson L."/>
            <person name="Lui A."/>
            <person name="MacDonald P.J.P."/>
            <person name="Mehta T."/>
            <person name="Montmayeur A."/>
            <person name="Murphy C."/>
            <person name="Neiman D."/>
            <person name="Pearson M."/>
            <person name="Priest M."/>
            <person name="Roberts A."/>
            <person name="Saif S."/>
            <person name="Shea T."/>
            <person name="Shenoy N."/>
            <person name="Sisk P."/>
            <person name="Stolte C."/>
            <person name="Sykes S."/>
            <person name="Yandava C."/>
            <person name="Wortman J."/>
            <person name="Nusbaum C."/>
            <person name="Birren B."/>
        </authorList>
    </citation>
    <scope>NUCLEOTIDE SEQUENCE</scope>
    <source>
        <strain evidence="2">R3-111a-1</strain>
    </source>
</reference>
<accession>J3PF61</accession>
<reference evidence="3" key="4">
    <citation type="journal article" date="2015" name="G3 (Bethesda)">
        <title>Genome sequences of three phytopathogenic species of the Magnaporthaceae family of fungi.</title>
        <authorList>
            <person name="Okagaki L.H."/>
            <person name="Nunes C.C."/>
            <person name="Sailsbery J."/>
            <person name="Clay B."/>
            <person name="Brown D."/>
            <person name="John T."/>
            <person name="Oh Y."/>
            <person name="Young N."/>
            <person name="Fitzgerald M."/>
            <person name="Haas B.J."/>
            <person name="Zeng Q."/>
            <person name="Young S."/>
            <person name="Adiconis X."/>
            <person name="Fan L."/>
            <person name="Levin J.Z."/>
            <person name="Mitchell T.K."/>
            <person name="Okubara P.A."/>
            <person name="Farman M.L."/>
            <person name="Kohn L.M."/>
            <person name="Birren B."/>
            <person name="Ma L.-J."/>
            <person name="Dean R.A."/>
        </authorList>
    </citation>
    <scope>NUCLEOTIDE SEQUENCE</scope>
    <source>
        <strain evidence="3">R3-111a-1</strain>
    </source>
</reference>